<feature type="transmembrane region" description="Helical" evidence="6">
    <location>
        <begin position="391"/>
        <end position="413"/>
    </location>
</feature>
<dbReference type="GO" id="GO:0005886">
    <property type="term" value="C:plasma membrane"/>
    <property type="evidence" value="ECO:0007669"/>
    <property type="project" value="UniProtKB-SubCell"/>
</dbReference>
<reference evidence="7 8" key="1">
    <citation type="submission" date="2014-09" db="EMBL/GenBank/DDBJ databases">
        <title>Whole genome shotgun sequence of Escherichia vulneris NBRC 102420.</title>
        <authorList>
            <person name="Yoshida Y."/>
            <person name="Hosoyama A."/>
            <person name="Tsuchikane K."/>
            <person name="Ohji S."/>
            <person name="Ichikawa N."/>
            <person name="Kimura A."/>
            <person name="Yamazoe A."/>
            <person name="Ezaki T."/>
            <person name="Fujita N."/>
        </authorList>
    </citation>
    <scope>NUCLEOTIDE SEQUENCE [LARGE SCALE GENOMIC DNA]</scope>
    <source>
        <strain evidence="7 8">NBRC 102420</strain>
    </source>
</reference>
<comment type="caution">
    <text evidence="7">The sequence shown here is derived from an EMBL/GenBank/DDBJ whole genome shotgun (WGS) entry which is preliminary data.</text>
</comment>
<dbReference type="InterPro" id="IPR044550">
    <property type="entry name" value="WzxE"/>
</dbReference>
<dbReference type="eggNOG" id="COG2244">
    <property type="taxonomic scope" value="Bacteria"/>
</dbReference>
<feature type="transmembrane region" description="Helical" evidence="6">
    <location>
        <begin position="85"/>
        <end position="105"/>
    </location>
</feature>
<feature type="transmembrane region" description="Helical" evidence="6">
    <location>
        <begin position="336"/>
        <end position="358"/>
    </location>
</feature>
<evidence type="ECO:0000313" key="8">
    <source>
        <dbReference type="Proteomes" id="UP000029462"/>
    </source>
</evidence>
<feature type="transmembrane region" description="Helical" evidence="6">
    <location>
        <begin position="151"/>
        <end position="173"/>
    </location>
</feature>
<dbReference type="PANTHER" id="PTHR30250:SF30">
    <property type="entry name" value="LIPID III FLIPPASE"/>
    <property type="match status" value="1"/>
</dbReference>
<proteinExistence type="predicted"/>
<dbReference type="AlphaFoldDB" id="A0A090V2N5"/>
<dbReference type="OrthoDB" id="9769862at2"/>
<dbReference type="InterPro" id="IPR050833">
    <property type="entry name" value="Poly_Biosynth_Transport"/>
</dbReference>
<evidence type="ECO:0000256" key="2">
    <source>
        <dbReference type="ARBA" id="ARBA00022475"/>
    </source>
</evidence>
<feature type="transmembrane region" description="Helical" evidence="6">
    <location>
        <begin position="293"/>
        <end position="316"/>
    </location>
</feature>
<sequence length="426" mass="47525">MAKLNFAKVTILSGILTLLRLLCGFAISKVVAIYTGPVGIAGLGQLQNLVTFINGFVSSQVSQGVNRYSAENKVDYDNAKYYWRAALKLSIVACLLIICLGSIFSNSISMLLFSTHAYFWIVILALVVVPLNVINNIFLGVLNGLGDHYRFFIANGCAIVFSAITMTVLVYLFGLKGALIAAALNNAIAGLWLLFVVMKCDWFKYHYWLGKTTSFHIGEMRNYFFMGIIGALTGPVSLILVRTILTKDFSAEYAGYWQSVSKLSEAYLAVLTTALTVYYFPKTAAAKTVDEHISVLKTGSLIVIPFACIFAGGIFLGKEYILRVLFSAEFIKAKQLFFFQNIGDIFRITSWLFATILLAKGYFKINAMLEITFSTLFPLLTWVFIKYCSFTGVSIAYCITYFSYLVVSMLIYIRHIKRLKKVNRAA</sequence>
<dbReference type="Pfam" id="PF01943">
    <property type="entry name" value="Polysacc_synt"/>
    <property type="match status" value="1"/>
</dbReference>
<keyword evidence="3 6" id="KW-0812">Transmembrane</keyword>
<dbReference type="InterPro" id="IPR002797">
    <property type="entry name" value="Polysacc_synth"/>
</dbReference>
<keyword evidence="4 6" id="KW-1133">Transmembrane helix</keyword>
<gene>
    <name evidence="7" type="primary">wzxE</name>
    <name evidence="7" type="ORF">EV102420_07_03200</name>
</gene>
<name>A0A090V2N5_PSEVU</name>
<accession>A0A090V2N5</accession>
<dbReference type="PANTHER" id="PTHR30250">
    <property type="entry name" value="PST FAMILY PREDICTED COLANIC ACID TRANSPORTER"/>
    <property type="match status" value="1"/>
</dbReference>
<evidence type="ECO:0000256" key="5">
    <source>
        <dbReference type="ARBA" id="ARBA00023136"/>
    </source>
</evidence>
<keyword evidence="5 6" id="KW-0472">Membrane</keyword>
<dbReference type="CDD" id="cd13125">
    <property type="entry name" value="MATE_like_10"/>
    <property type="match status" value="1"/>
</dbReference>
<evidence type="ECO:0000256" key="6">
    <source>
        <dbReference type="SAM" id="Phobius"/>
    </source>
</evidence>
<feature type="transmembrane region" description="Helical" evidence="6">
    <location>
        <begin position="223"/>
        <end position="245"/>
    </location>
</feature>
<comment type="subcellular location">
    <subcellularLocation>
        <location evidence="1">Cell membrane</location>
        <topology evidence="1">Multi-pass membrane protein</topology>
    </subcellularLocation>
</comment>
<dbReference type="GO" id="GO:0009246">
    <property type="term" value="P:enterobacterial common antigen biosynthetic process"/>
    <property type="evidence" value="ECO:0007669"/>
    <property type="project" value="InterPro"/>
</dbReference>
<dbReference type="RefSeq" id="WP_042389874.1">
    <property type="nucleotide sequence ID" value="NZ_BBMZ01000007.1"/>
</dbReference>
<keyword evidence="8" id="KW-1185">Reference proteome</keyword>
<feature type="transmembrane region" description="Helical" evidence="6">
    <location>
        <begin position="365"/>
        <end position="385"/>
    </location>
</feature>
<feature type="transmembrane region" description="Helical" evidence="6">
    <location>
        <begin position="265"/>
        <end position="281"/>
    </location>
</feature>
<keyword evidence="2" id="KW-1003">Cell membrane</keyword>
<dbReference type="STRING" id="1115515.EV102420_07_03200"/>
<evidence type="ECO:0000256" key="4">
    <source>
        <dbReference type="ARBA" id="ARBA00022989"/>
    </source>
</evidence>
<evidence type="ECO:0000256" key="1">
    <source>
        <dbReference type="ARBA" id="ARBA00004651"/>
    </source>
</evidence>
<feature type="transmembrane region" description="Helical" evidence="6">
    <location>
        <begin position="117"/>
        <end position="139"/>
    </location>
</feature>
<feature type="transmembrane region" description="Helical" evidence="6">
    <location>
        <begin position="179"/>
        <end position="202"/>
    </location>
</feature>
<protein>
    <submittedName>
        <fullName evidence="7">O-antigen transporter WzxE</fullName>
    </submittedName>
</protein>
<organism evidence="7 8">
    <name type="scientific">Pseudescherichia vulneris NBRC 102420</name>
    <dbReference type="NCBI Taxonomy" id="1115515"/>
    <lineage>
        <taxon>Bacteria</taxon>
        <taxon>Pseudomonadati</taxon>
        <taxon>Pseudomonadota</taxon>
        <taxon>Gammaproteobacteria</taxon>
        <taxon>Enterobacterales</taxon>
        <taxon>Enterobacteriaceae</taxon>
        <taxon>Pseudescherichia</taxon>
    </lineage>
</organism>
<evidence type="ECO:0000256" key="3">
    <source>
        <dbReference type="ARBA" id="ARBA00022692"/>
    </source>
</evidence>
<feature type="transmembrane region" description="Helical" evidence="6">
    <location>
        <begin position="6"/>
        <end position="27"/>
    </location>
</feature>
<evidence type="ECO:0000313" key="7">
    <source>
        <dbReference type="EMBL" id="GAL57499.1"/>
    </source>
</evidence>
<dbReference type="EMBL" id="BBMZ01000007">
    <property type="protein sequence ID" value="GAL57499.1"/>
    <property type="molecule type" value="Genomic_DNA"/>
</dbReference>
<dbReference type="Proteomes" id="UP000029462">
    <property type="component" value="Unassembled WGS sequence"/>
</dbReference>